<dbReference type="AlphaFoldDB" id="A0A5Q2V6M2"/>
<dbReference type="RefSeq" id="WP_153857380.1">
    <property type="nucleotide sequence ID" value="NZ_CP045913.1"/>
</dbReference>
<feature type="domain" description="Glycosyltransferase 2-like" evidence="1">
    <location>
        <begin position="6"/>
        <end position="132"/>
    </location>
</feature>
<reference evidence="2 3" key="1">
    <citation type="submission" date="2019-11" db="EMBL/GenBank/DDBJ databases">
        <title>The Phosphoenolpyruvate Phosphotransferase System Regulates Serratia proteamaculans 336X Biofilm Formation and Wheat Roots colonization.</title>
        <authorList>
            <person name="Liu F."/>
        </authorList>
    </citation>
    <scope>NUCLEOTIDE SEQUENCE [LARGE SCALE GENOMIC DNA]</scope>
    <source>
        <strain evidence="2 3">336X</strain>
    </source>
</reference>
<evidence type="ECO:0000313" key="3">
    <source>
        <dbReference type="Proteomes" id="UP000381260"/>
    </source>
</evidence>
<dbReference type="PANTHER" id="PTHR43685">
    <property type="entry name" value="GLYCOSYLTRANSFERASE"/>
    <property type="match status" value="1"/>
</dbReference>
<proteinExistence type="predicted"/>
<accession>A0A5Q2V6M2</accession>
<keyword evidence="2" id="KW-0808">Transferase</keyword>
<dbReference type="InterPro" id="IPR029044">
    <property type="entry name" value="Nucleotide-diphossugar_trans"/>
</dbReference>
<name>A0A5Q2V6M2_SERPR</name>
<organism evidence="2 3">
    <name type="scientific">Serratia proteamaculans</name>
    <dbReference type="NCBI Taxonomy" id="28151"/>
    <lineage>
        <taxon>Bacteria</taxon>
        <taxon>Pseudomonadati</taxon>
        <taxon>Pseudomonadota</taxon>
        <taxon>Gammaproteobacteria</taxon>
        <taxon>Enterobacterales</taxon>
        <taxon>Yersiniaceae</taxon>
        <taxon>Serratia</taxon>
    </lineage>
</organism>
<dbReference type="GO" id="GO:0016740">
    <property type="term" value="F:transferase activity"/>
    <property type="evidence" value="ECO:0007669"/>
    <property type="project" value="UniProtKB-KW"/>
</dbReference>
<dbReference type="EMBL" id="CP045913">
    <property type="protein sequence ID" value="QGH59720.1"/>
    <property type="molecule type" value="Genomic_DNA"/>
</dbReference>
<dbReference type="InterPro" id="IPR001173">
    <property type="entry name" value="Glyco_trans_2-like"/>
</dbReference>
<dbReference type="Proteomes" id="UP000381260">
    <property type="component" value="Chromosome"/>
</dbReference>
<evidence type="ECO:0000313" key="2">
    <source>
        <dbReference type="EMBL" id="QGH59720.1"/>
    </source>
</evidence>
<protein>
    <submittedName>
        <fullName evidence="2">Glycosyltransferase</fullName>
    </submittedName>
</protein>
<dbReference type="CDD" id="cd04196">
    <property type="entry name" value="GT_2_like_d"/>
    <property type="match status" value="1"/>
</dbReference>
<evidence type="ECO:0000259" key="1">
    <source>
        <dbReference type="Pfam" id="PF00535"/>
    </source>
</evidence>
<dbReference type="PANTHER" id="PTHR43685:SF11">
    <property type="entry name" value="GLYCOSYLTRANSFERASE TAGX-RELATED"/>
    <property type="match status" value="1"/>
</dbReference>
<dbReference type="SUPFAM" id="SSF53448">
    <property type="entry name" value="Nucleotide-diphospho-sugar transferases"/>
    <property type="match status" value="1"/>
</dbReference>
<dbReference type="Pfam" id="PF00535">
    <property type="entry name" value="Glycos_transf_2"/>
    <property type="match status" value="1"/>
</dbReference>
<gene>
    <name evidence="2" type="ORF">GHV41_02160</name>
</gene>
<dbReference type="InterPro" id="IPR050834">
    <property type="entry name" value="Glycosyltransf_2"/>
</dbReference>
<sequence length="304" mass="34645">MFNYEVVVCTYNGERYVLEQLASIVSQTIPPQRIIISDDGSTDNTLPLIARFAATTAVPLDVRPRTAGPKGPAHNFLHALSLSSAPYVFLSDQDDVWMADKIEHYLRAVNDVADDSQPLLVFSDAELVDSELKPLHSSFLQNERLDPAQQLAFSRITFQNCIQGATVMVNRVLLEKLKPANHMMMHDWWLGMIAAAFGQLVFIPKPLIKYRQHESNVVGSSGYGGKRILSKFAQLPAVARQNRLVIDQAANFYEIYGDSLKKEDKNFLREMLKSQRFVLWQFFLFRFSITRTTITRTISLYFLY</sequence>
<dbReference type="Gene3D" id="3.90.550.10">
    <property type="entry name" value="Spore Coat Polysaccharide Biosynthesis Protein SpsA, Chain A"/>
    <property type="match status" value="1"/>
</dbReference>